<feature type="domain" description="HTH lysR-type" evidence="5">
    <location>
        <begin position="1"/>
        <end position="58"/>
    </location>
</feature>
<protein>
    <submittedName>
        <fullName evidence="6">LysR family transcriptional regulator</fullName>
    </submittedName>
</protein>
<dbReference type="RefSeq" id="WP_211855427.1">
    <property type="nucleotide sequence ID" value="NZ_JAAGBB010000038.1"/>
</dbReference>
<dbReference type="CDD" id="cd08436">
    <property type="entry name" value="PBP2_LTTR_like_3"/>
    <property type="match status" value="1"/>
</dbReference>
<evidence type="ECO:0000313" key="6">
    <source>
        <dbReference type="EMBL" id="MBR0667649.1"/>
    </source>
</evidence>
<dbReference type="Pfam" id="PF03466">
    <property type="entry name" value="LysR_substrate"/>
    <property type="match status" value="1"/>
</dbReference>
<keyword evidence="2" id="KW-0805">Transcription regulation</keyword>
<evidence type="ECO:0000256" key="3">
    <source>
        <dbReference type="ARBA" id="ARBA00023125"/>
    </source>
</evidence>
<dbReference type="InterPro" id="IPR036390">
    <property type="entry name" value="WH_DNA-bd_sf"/>
</dbReference>
<dbReference type="PANTHER" id="PTHR30419">
    <property type="entry name" value="HTH-TYPE TRANSCRIPTIONAL REGULATOR YBHD"/>
    <property type="match status" value="1"/>
</dbReference>
<dbReference type="SUPFAM" id="SSF46785">
    <property type="entry name" value="Winged helix' DNA-binding domain"/>
    <property type="match status" value="1"/>
</dbReference>
<dbReference type="PROSITE" id="PS50931">
    <property type="entry name" value="HTH_LYSR"/>
    <property type="match status" value="1"/>
</dbReference>
<proteinExistence type="inferred from homology"/>
<dbReference type="PANTHER" id="PTHR30419:SF31">
    <property type="entry name" value="BLR3139 PROTEIN"/>
    <property type="match status" value="1"/>
</dbReference>
<dbReference type="Proteomes" id="UP001196870">
    <property type="component" value="Unassembled WGS sequence"/>
</dbReference>
<keyword evidence="3" id="KW-0238">DNA-binding</keyword>
<dbReference type="Pfam" id="PF00126">
    <property type="entry name" value="HTH_1"/>
    <property type="match status" value="1"/>
</dbReference>
<evidence type="ECO:0000256" key="4">
    <source>
        <dbReference type="ARBA" id="ARBA00023163"/>
    </source>
</evidence>
<comment type="caution">
    <text evidence="6">The sequence shown here is derived from an EMBL/GenBank/DDBJ whole genome shotgun (WGS) entry which is preliminary data.</text>
</comment>
<evidence type="ECO:0000256" key="1">
    <source>
        <dbReference type="ARBA" id="ARBA00009437"/>
    </source>
</evidence>
<keyword evidence="7" id="KW-1185">Reference proteome</keyword>
<keyword evidence="4" id="KW-0804">Transcription</keyword>
<dbReference type="Gene3D" id="1.10.10.10">
    <property type="entry name" value="Winged helix-like DNA-binding domain superfamily/Winged helix DNA-binding domain"/>
    <property type="match status" value="1"/>
</dbReference>
<dbReference type="InterPro" id="IPR050950">
    <property type="entry name" value="HTH-type_LysR_regulators"/>
</dbReference>
<gene>
    <name evidence="6" type="ORF">GXW71_25060</name>
</gene>
<reference evidence="7" key="1">
    <citation type="journal article" date="2021" name="Syst. Appl. Microbiol.">
        <title>Roseomonas hellenica sp. nov., isolated from roots of wild-growing Alkanna tinctoria.</title>
        <authorList>
            <person name="Rat A."/>
            <person name="Naranjo H.D."/>
            <person name="Lebbe L."/>
            <person name="Cnockaert M."/>
            <person name="Krigas N."/>
            <person name="Grigoriadou K."/>
            <person name="Maloupa E."/>
            <person name="Willems A."/>
        </authorList>
    </citation>
    <scope>NUCLEOTIDE SEQUENCE [LARGE SCALE GENOMIC DNA]</scope>
    <source>
        <strain evidence="7">LMG 31523</strain>
    </source>
</reference>
<dbReference type="PRINTS" id="PR00039">
    <property type="entry name" value="HTHLYSR"/>
</dbReference>
<evidence type="ECO:0000259" key="5">
    <source>
        <dbReference type="PROSITE" id="PS50931"/>
    </source>
</evidence>
<dbReference type="InterPro" id="IPR005119">
    <property type="entry name" value="LysR_subst-bd"/>
</dbReference>
<dbReference type="Gene3D" id="3.40.190.290">
    <property type="match status" value="1"/>
</dbReference>
<name>A0ABS5F500_9PROT</name>
<evidence type="ECO:0000256" key="2">
    <source>
        <dbReference type="ARBA" id="ARBA00023015"/>
    </source>
</evidence>
<sequence>MELRQLQHFVAVAEERHFTRAAQRVNIVQSALSSSIRALEEELAAKLFVRSTRQVRLTAAGQALLDKARIAIAAVRDARDAVAAVQGLRRGRVSIGTVQSLPAFLDLPPLIERFHGLYPDIEVRLCQGSSSQLLDKIRDGRLDLAFLPLGDPPQDVATTMIACDALVLACAPGHALAGRRDLSLAELRHEPFVDFQPDWGTRTLVDRGFLDAAIERRIVFEVNDLETLLDLVQRNLGVALLPEAVVAARRPSLGTAQLGEPELCWELVAAYLPAQDGHAAPADGAAGAFLRQLHERVSPGIDLCAVVAIPEPG</sequence>
<dbReference type="InterPro" id="IPR000847">
    <property type="entry name" value="LysR_HTH_N"/>
</dbReference>
<evidence type="ECO:0000313" key="7">
    <source>
        <dbReference type="Proteomes" id="UP001196870"/>
    </source>
</evidence>
<comment type="similarity">
    <text evidence="1">Belongs to the LysR transcriptional regulatory family.</text>
</comment>
<accession>A0ABS5F500</accession>
<organism evidence="6 7">
    <name type="scientific">Plastoroseomonas hellenica</name>
    <dbReference type="NCBI Taxonomy" id="2687306"/>
    <lineage>
        <taxon>Bacteria</taxon>
        <taxon>Pseudomonadati</taxon>
        <taxon>Pseudomonadota</taxon>
        <taxon>Alphaproteobacteria</taxon>
        <taxon>Acetobacterales</taxon>
        <taxon>Acetobacteraceae</taxon>
        <taxon>Plastoroseomonas</taxon>
    </lineage>
</organism>
<dbReference type="InterPro" id="IPR036388">
    <property type="entry name" value="WH-like_DNA-bd_sf"/>
</dbReference>
<dbReference type="EMBL" id="JAAGBB010000038">
    <property type="protein sequence ID" value="MBR0667649.1"/>
    <property type="molecule type" value="Genomic_DNA"/>
</dbReference>
<dbReference type="SUPFAM" id="SSF53850">
    <property type="entry name" value="Periplasmic binding protein-like II"/>
    <property type="match status" value="1"/>
</dbReference>